<keyword evidence="2" id="KW-0238">DNA-binding</keyword>
<dbReference type="GO" id="GO:0003677">
    <property type="term" value="F:DNA binding"/>
    <property type="evidence" value="ECO:0007669"/>
    <property type="project" value="UniProtKB-KW"/>
</dbReference>
<dbReference type="InterPro" id="IPR036390">
    <property type="entry name" value="WH_DNA-bd_sf"/>
</dbReference>
<dbReference type="InterPro" id="IPR000835">
    <property type="entry name" value="HTH_MarR-typ"/>
</dbReference>
<evidence type="ECO:0000313" key="6">
    <source>
        <dbReference type="Proteomes" id="UP001239782"/>
    </source>
</evidence>
<dbReference type="SUPFAM" id="SSF46785">
    <property type="entry name" value="Winged helix' DNA-binding domain"/>
    <property type="match status" value="1"/>
</dbReference>
<dbReference type="GO" id="GO:0006950">
    <property type="term" value="P:response to stress"/>
    <property type="evidence" value="ECO:0007669"/>
    <property type="project" value="TreeGrafter"/>
</dbReference>
<dbReference type="SMART" id="SM00347">
    <property type="entry name" value="HTH_MARR"/>
    <property type="match status" value="1"/>
</dbReference>
<dbReference type="InterPro" id="IPR055166">
    <property type="entry name" value="Transc_reg_Sar_Rot_HTH"/>
</dbReference>
<keyword evidence="6" id="KW-1185">Reference proteome</keyword>
<dbReference type="AlphaFoldDB" id="A0AA51RWG5"/>
<dbReference type="Gene3D" id="1.10.10.10">
    <property type="entry name" value="Winged helix-like DNA-binding domain superfamily/Winged helix DNA-binding domain"/>
    <property type="match status" value="1"/>
</dbReference>
<keyword evidence="3" id="KW-0804">Transcription</keyword>
<dbReference type="PRINTS" id="PR00598">
    <property type="entry name" value="HTHMARR"/>
</dbReference>
<organism evidence="5 6">
    <name type="scientific">Pleionea litopenaei</name>
    <dbReference type="NCBI Taxonomy" id="3070815"/>
    <lineage>
        <taxon>Bacteria</taxon>
        <taxon>Pseudomonadati</taxon>
        <taxon>Pseudomonadota</taxon>
        <taxon>Gammaproteobacteria</taxon>
        <taxon>Oceanospirillales</taxon>
        <taxon>Pleioneaceae</taxon>
        <taxon>Pleionea</taxon>
    </lineage>
</organism>
<evidence type="ECO:0000259" key="4">
    <source>
        <dbReference type="PROSITE" id="PS50995"/>
    </source>
</evidence>
<protein>
    <submittedName>
        <fullName evidence="5">MarR family winged helix-turn-helix transcriptional regulator</fullName>
    </submittedName>
</protein>
<dbReference type="PANTHER" id="PTHR33164:SF43">
    <property type="entry name" value="HTH-TYPE TRANSCRIPTIONAL REPRESSOR YETL"/>
    <property type="match status" value="1"/>
</dbReference>
<accession>A0AA51RWG5</accession>
<dbReference type="PROSITE" id="PS50995">
    <property type="entry name" value="HTH_MARR_2"/>
    <property type="match status" value="1"/>
</dbReference>
<dbReference type="RefSeq" id="WP_309204050.1">
    <property type="nucleotide sequence ID" value="NZ_CP133548.1"/>
</dbReference>
<dbReference type="KEGG" id="plei:Q9312_07900"/>
<name>A0AA51RWG5_9GAMM</name>
<feature type="domain" description="HTH marR-type" evidence="4">
    <location>
        <begin position="1"/>
        <end position="137"/>
    </location>
</feature>
<sequence>MNISSQFIIKNALLSSRLNKRAGNRLSVHGISLTEFLVMEYLYPHSESGISRIELADHLGMSASGVTRLLLPMEKTHLLEKVSNPRDSRQSLVRLTDTGKTLFDDASNSFDHIAADATSKLSEAQQQKAIELFEKLL</sequence>
<dbReference type="InterPro" id="IPR036388">
    <property type="entry name" value="WH-like_DNA-bd_sf"/>
</dbReference>
<dbReference type="InterPro" id="IPR039422">
    <property type="entry name" value="MarR/SlyA-like"/>
</dbReference>
<evidence type="ECO:0000256" key="3">
    <source>
        <dbReference type="ARBA" id="ARBA00023163"/>
    </source>
</evidence>
<dbReference type="EMBL" id="CP133548">
    <property type="protein sequence ID" value="WMS88830.1"/>
    <property type="molecule type" value="Genomic_DNA"/>
</dbReference>
<dbReference type="Pfam" id="PF22381">
    <property type="entry name" value="Staph_reg_Sar_Rot"/>
    <property type="match status" value="1"/>
</dbReference>
<evidence type="ECO:0000313" key="5">
    <source>
        <dbReference type="EMBL" id="WMS88830.1"/>
    </source>
</evidence>
<evidence type="ECO:0000256" key="2">
    <source>
        <dbReference type="ARBA" id="ARBA00023125"/>
    </source>
</evidence>
<dbReference type="GO" id="GO:0003700">
    <property type="term" value="F:DNA-binding transcription factor activity"/>
    <property type="evidence" value="ECO:0007669"/>
    <property type="project" value="InterPro"/>
</dbReference>
<gene>
    <name evidence="5" type="ORF">Q9312_07900</name>
</gene>
<reference evidence="5 6" key="1">
    <citation type="submission" date="2023-08" db="EMBL/GenBank/DDBJ databases">
        <title>Pleionea litopenaei sp. nov., isolated from stomach of juvenile Litopenaeus vannamei.</title>
        <authorList>
            <person name="Rho A.M."/>
            <person name="Hwang C.Y."/>
        </authorList>
    </citation>
    <scope>NUCLEOTIDE SEQUENCE [LARGE SCALE GENOMIC DNA]</scope>
    <source>
        <strain evidence="5 6">HL-JVS1</strain>
    </source>
</reference>
<evidence type="ECO:0000256" key="1">
    <source>
        <dbReference type="ARBA" id="ARBA00023015"/>
    </source>
</evidence>
<dbReference type="Proteomes" id="UP001239782">
    <property type="component" value="Chromosome"/>
</dbReference>
<proteinExistence type="predicted"/>
<keyword evidence="1" id="KW-0805">Transcription regulation</keyword>
<dbReference type="PANTHER" id="PTHR33164">
    <property type="entry name" value="TRANSCRIPTIONAL REGULATOR, MARR FAMILY"/>
    <property type="match status" value="1"/>
</dbReference>